<dbReference type="PANTHER" id="PTHR12187:SF11">
    <property type="entry name" value="PHOSPHATIDYLINOSITOL-3,4-BISPHOSPHATE 4-PHOSPHATASE"/>
    <property type="match status" value="1"/>
</dbReference>
<sequence length="1027" mass="115418">MSKPTLRITESGHVQDQFYHAQASSRAIGLLMHRSLERRRSKHSSVDDRFTDAEIAFAGNLIKQGSFWRTWRKRYFILRNDRPSLCYYSSSKELTKLGEMTLDAHTMVEMENSCHFTIKTNARKLVLNATEGGIEYMQQWIDALNLAIASCRSSVPFAFKNATPISDHDNTRGRRSNTGEIITDEAIAIHVAQVVTGQENIQEMTVDYRASMPNFTPQFLAQLSTKSRDEETGLRRTHSLNDMATIQSHTARSSEDDGNEMTKPVPSMVACSWTDRNRDPSNAVESEAESHYGFGLNCQSLSLVHIRPPKAFHFCVSFGSMEKVPHGVQLFVVLSTLNWEQTNAIQQSQRPLKKEHMTEIARTEVECTNHLRLCGDQYVRDFQALIALPVFLVDSNVVLQFDVYIAANEVTELLKYHKLLGYFTIASTDLVADSEDGTPLRMDLRRDLSDGKLTSDILGNQNFLVLEQVATQPIYEMDQGYTFATHEYLVDSAMHSSLQVPRASSIDELLAPLEDELSIDKPLSIRATSEVLVTEEMSASYFSLTVVMAFVQMLLRRNALRMTETHQLIDTIKERDIKRSTMTSPHGGEPFEFEGLLAAKDRLNYYEGLEEVYAQMERRYAALVAMVREGAEHGVTSCLKRSTMKKDPSVEFMPTNLVCHLLRAQLPNEAREQFAWSVITHGCAAAHVQGFKEGGLRRMLVQPPGSDEVARKLEYRQDVANCQLLSIVTTAFMTYLQLAADDLHDLAVAQLNMISRVGFLVNIESLLSTAGGERAMLEDMSEGVKWINESVSFSILSTEGDRIRCSRIFIENRVGVVVHVTIPIKMLAKLPLSFQQQPRIKMFAVLFTQGINEMQLVANHVGDTSIQEEINAESMVVLSQYIENYMEIAARERDDAIYLPLADIHSNHAILIATIESQKKNLKNINVLIDSSHLCRQLGAARTTCCKSGKDRTAMSVTLEFTRLLVENLGVKQGMCLCQAMRERGVRRTNVLVNTGKTMYAFNSLQLKCLPSCYKPPASTANANVAS</sequence>
<keyword evidence="1" id="KW-0378">Hydrolase</keyword>
<dbReference type="InterPro" id="IPR011993">
    <property type="entry name" value="PH-like_dom_sf"/>
</dbReference>
<dbReference type="InterPro" id="IPR001849">
    <property type="entry name" value="PH_domain"/>
</dbReference>
<accession>A0A1W0ABW2</accession>
<dbReference type="SMART" id="SM00233">
    <property type="entry name" value="PH"/>
    <property type="match status" value="1"/>
</dbReference>
<dbReference type="Gene3D" id="2.30.29.30">
    <property type="entry name" value="Pleckstrin-homology domain (PH domain)/Phosphotyrosine-binding domain (PTB)"/>
    <property type="match status" value="1"/>
</dbReference>
<gene>
    <name evidence="4" type="ORF">THRCLA_00489</name>
</gene>
<dbReference type="PANTHER" id="PTHR12187">
    <property type="entry name" value="AGAP000124-PA"/>
    <property type="match status" value="1"/>
</dbReference>
<evidence type="ECO:0000259" key="3">
    <source>
        <dbReference type="PROSITE" id="PS50003"/>
    </source>
</evidence>
<dbReference type="OrthoDB" id="159395at2759"/>
<name>A0A1W0ABW2_9STRA</name>
<organism evidence="4 5">
    <name type="scientific">Thraustotheca clavata</name>
    <dbReference type="NCBI Taxonomy" id="74557"/>
    <lineage>
        <taxon>Eukaryota</taxon>
        <taxon>Sar</taxon>
        <taxon>Stramenopiles</taxon>
        <taxon>Oomycota</taxon>
        <taxon>Saprolegniomycetes</taxon>
        <taxon>Saprolegniales</taxon>
        <taxon>Achlyaceae</taxon>
        <taxon>Thraustotheca</taxon>
    </lineage>
</organism>
<protein>
    <submittedName>
        <fullName evidence="4">Inositol-3,4-bisphosphate 4-phosphatase</fullName>
    </submittedName>
</protein>
<dbReference type="InterPro" id="IPR039034">
    <property type="entry name" value="INPP4"/>
</dbReference>
<dbReference type="PROSITE" id="PS50003">
    <property type="entry name" value="PH_DOMAIN"/>
    <property type="match status" value="1"/>
</dbReference>
<dbReference type="SUPFAM" id="SSF50729">
    <property type="entry name" value="PH domain-like"/>
    <property type="match status" value="1"/>
</dbReference>
<evidence type="ECO:0000256" key="1">
    <source>
        <dbReference type="ARBA" id="ARBA00022801"/>
    </source>
</evidence>
<keyword evidence="2" id="KW-0443">Lipid metabolism</keyword>
<evidence type="ECO:0000313" key="5">
    <source>
        <dbReference type="Proteomes" id="UP000243217"/>
    </source>
</evidence>
<keyword evidence="5" id="KW-1185">Reference proteome</keyword>
<evidence type="ECO:0000313" key="4">
    <source>
        <dbReference type="EMBL" id="OQS07500.1"/>
    </source>
</evidence>
<dbReference type="AlphaFoldDB" id="A0A1W0ABW2"/>
<reference evidence="4 5" key="1">
    <citation type="journal article" date="2014" name="Genome Biol. Evol.">
        <title>The secreted proteins of Achlya hypogyna and Thraustotheca clavata identify the ancestral oomycete secretome and reveal gene acquisitions by horizontal gene transfer.</title>
        <authorList>
            <person name="Misner I."/>
            <person name="Blouin N."/>
            <person name="Leonard G."/>
            <person name="Richards T.A."/>
            <person name="Lane C.E."/>
        </authorList>
    </citation>
    <scope>NUCLEOTIDE SEQUENCE [LARGE SCALE GENOMIC DNA]</scope>
    <source>
        <strain evidence="4 5">ATCC 34112</strain>
    </source>
</reference>
<dbReference type="STRING" id="74557.A0A1W0ABW2"/>
<evidence type="ECO:0000256" key="2">
    <source>
        <dbReference type="ARBA" id="ARBA00023098"/>
    </source>
</evidence>
<dbReference type="Proteomes" id="UP000243217">
    <property type="component" value="Unassembled WGS sequence"/>
</dbReference>
<dbReference type="GO" id="GO:0005737">
    <property type="term" value="C:cytoplasm"/>
    <property type="evidence" value="ECO:0007669"/>
    <property type="project" value="TreeGrafter"/>
</dbReference>
<dbReference type="EMBL" id="JNBS01000235">
    <property type="protein sequence ID" value="OQS07500.1"/>
    <property type="molecule type" value="Genomic_DNA"/>
</dbReference>
<feature type="domain" description="PH" evidence="3">
    <location>
        <begin position="54"/>
        <end position="149"/>
    </location>
</feature>
<dbReference type="GO" id="GO:0016316">
    <property type="term" value="F:phosphatidylinositol-3,4-bisphosphate 4-phosphatase activity"/>
    <property type="evidence" value="ECO:0007669"/>
    <property type="project" value="InterPro"/>
</dbReference>
<dbReference type="Pfam" id="PF00169">
    <property type="entry name" value="PH"/>
    <property type="match status" value="1"/>
</dbReference>
<comment type="caution">
    <text evidence="4">The sequence shown here is derived from an EMBL/GenBank/DDBJ whole genome shotgun (WGS) entry which is preliminary data.</text>
</comment>
<proteinExistence type="predicted"/>